<feature type="compositionally biased region" description="Basic and acidic residues" evidence="1">
    <location>
        <begin position="100"/>
        <end position="109"/>
    </location>
</feature>
<protein>
    <recommendedName>
        <fullName evidence="4">RanBD1 domain-containing protein</fullName>
    </recommendedName>
</protein>
<dbReference type="STRING" id="9009.A0A226M9I6"/>
<evidence type="ECO:0000313" key="2">
    <source>
        <dbReference type="EMBL" id="OXB51916.1"/>
    </source>
</evidence>
<feature type="region of interest" description="Disordered" evidence="1">
    <location>
        <begin position="92"/>
        <end position="121"/>
    </location>
</feature>
<dbReference type="Proteomes" id="UP000198323">
    <property type="component" value="Unassembled WGS sequence"/>
</dbReference>
<dbReference type="AlphaFoldDB" id="A0A226M9I6"/>
<name>A0A226M9I6_CALSU</name>
<evidence type="ECO:0008006" key="4">
    <source>
        <dbReference type="Google" id="ProtNLM"/>
    </source>
</evidence>
<evidence type="ECO:0000256" key="1">
    <source>
        <dbReference type="SAM" id="MobiDB-lite"/>
    </source>
</evidence>
<feature type="compositionally biased region" description="Polar residues" evidence="1">
    <location>
        <begin position="57"/>
        <end position="74"/>
    </location>
</feature>
<dbReference type="EMBL" id="MCFN01007415">
    <property type="protein sequence ID" value="OXB51916.1"/>
    <property type="molecule type" value="Genomic_DNA"/>
</dbReference>
<reference evidence="2 3" key="1">
    <citation type="submission" date="2016-07" db="EMBL/GenBank/DDBJ databases">
        <title>Disparate Historic Effective Population Sizes Predicted by Modern Levels of Genome Diversity for the Scaled Quail (Callipepla squamata) and the Northern Bobwhite (Colinus virginianus): Inferences from First and Second Generation Draft Genome Assemblies for Sympatric New World Quail.</title>
        <authorList>
            <person name="Oldeschulte D.L."/>
            <person name="Halley Y.A."/>
            <person name="Bhattarai E.K."/>
            <person name="Brashear W.A."/>
            <person name="Hill J."/>
            <person name="Metz R.P."/>
            <person name="Johnson C.D."/>
            <person name="Rollins D."/>
            <person name="Peterson M.J."/>
            <person name="Bickhart D.M."/>
            <person name="Decker J.E."/>
            <person name="Seabury C.M."/>
        </authorList>
    </citation>
    <scope>NUCLEOTIDE SEQUENCE [LARGE SCALE GENOMIC DNA]</scope>
    <source>
        <strain evidence="2 3">Texas</strain>
        <tissue evidence="2">Leg muscle</tissue>
    </source>
</reference>
<sequence length="155" mass="16318">MFKVGNTSGTGSLFGFSFKPPGKSRDSILTFQKAEQKEMGVAELPKSSSAPRKPSGSKASNSAPSAQDGPSNFSFKVLEKVGTPVQNELESECVTTLEIKPPEKGKGETPDVPSMSVCGVSSNVNDEDDKLLGSPDSSACCFVNLGRVKLQAQLM</sequence>
<keyword evidence="3" id="KW-1185">Reference proteome</keyword>
<dbReference type="OrthoDB" id="9122622at2759"/>
<evidence type="ECO:0000313" key="3">
    <source>
        <dbReference type="Proteomes" id="UP000198323"/>
    </source>
</evidence>
<feature type="region of interest" description="Disordered" evidence="1">
    <location>
        <begin position="1"/>
        <end position="75"/>
    </location>
</feature>
<comment type="caution">
    <text evidence="2">The sequence shown here is derived from an EMBL/GenBank/DDBJ whole genome shotgun (WGS) entry which is preliminary data.</text>
</comment>
<proteinExistence type="predicted"/>
<accession>A0A226M9I6</accession>
<organism evidence="2 3">
    <name type="scientific">Callipepla squamata</name>
    <name type="common">Scaled quail</name>
    <dbReference type="NCBI Taxonomy" id="9009"/>
    <lineage>
        <taxon>Eukaryota</taxon>
        <taxon>Metazoa</taxon>
        <taxon>Chordata</taxon>
        <taxon>Craniata</taxon>
        <taxon>Vertebrata</taxon>
        <taxon>Euteleostomi</taxon>
        <taxon>Archelosauria</taxon>
        <taxon>Archosauria</taxon>
        <taxon>Dinosauria</taxon>
        <taxon>Saurischia</taxon>
        <taxon>Theropoda</taxon>
        <taxon>Coelurosauria</taxon>
        <taxon>Aves</taxon>
        <taxon>Neognathae</taxon>
        <taxon>Galloanserae</taxon>
        <taxon>Galliformes</taxon>
        <taxon>Odontophoridae</taxon>
        <taxon>Callipepla</taxon>
    </lineage>
</organism>
<feature type="compositionally biased region" description="Polar residues" evidence="1">
    <location>
        <begin position="1"/>
        <end position="11"/>
    </location>
</feature>
<gene>
    <name evidence="2" type="ORF">ASZ78_013916</name>
</gene>